<gene>
    <name evidence="1" type="ORF">METZ01_LOCUS233840</name>
</gene>
<accession>A0A382H0Y8</accession>
<name>A0A382H0Y8_9ZZZZ</name>
<protein>
    <submittedName>
        <fullName evidence="1">Uncharacterized protein</fullName>
    </submittedName>
</protein>
<proteinExistence type="predicted"/>
<reference evidence="1" key="1">
    <citation type="submission" date="2018-05" db="EMBL/GenBank/DDBJ databases">
        <authorList>
            <person name="Lanie J.A."/>
            <person name="Ng W.-L."/>
            <person name="Kazmierczak K.M."/>
            <person name="Andrzejewski T.M."/>
            <person name="Davidsen T.M."/>
            <person name="Wayne K.J."/>
            <person name="Tettelin H."/>
            <person name="Glass J.I."/>
            <person name="Rusch D."/>
            <person name="Podicherti R."/>
            <person name="Tsui H.-C.T."/>
            <person name="Winkler M.E."/>
        </authorList>
    </citation>
    <scope>NUCLEOTIDE SEQUENCE</scope>
</reference>
<organism evidence="1">
    <name type="scientific">marine metagenome</name>
    <dbReference type="NCBI Taxonomy" id="408172"/>
    <lineage>
        <taxon>unclassified sequences</taxon>
        <taxon>metagenomes</taxon>
        <taxon>ecological metagenomes</taxon>
    </lineage>
</organism>
<dbReference type="AlphaFoldDB" id="A0A382H0Y8"/>
<dbReference type="EMBL" id="UINC01058567">
    <property type="protein sequence ID" value="SVB80986.1"/>
    <property type="molecule type" value="Genomic_DNA"/>
</dbReference>
<evidence type="ECO:0000313" key="1">
    <source>
        <dbReference type="EMBL" id="SVB80986.1"/>
    </source>
</evidence>
<sequence>MPKIKNNQGRVIGSHKNGKGYFKRSEGSHTLNITDAWCLDISALTQLINNKVHTIEIEATDTGVFFSIDISTFQAEGTQYSFGYGDQICLPKKYWRKRHIGAKSPLSTATQLEMQLRN</sequence>